<gene>
    <name evidence="1" type="ORF">F511_14875</name>
</gene>
<sequence>MSIELQSDFSKGKSGNVSSDELIDCVRSVDAKISRAGRGLALGKIGRDSLAKTGVDVKISKLEQYINQLVGDQLGMEQSWSLGADQVQERTEQAQLQTKRGADVELLKNRLKMKSNQLDKDAG</sequence>
<evidence type="ECO:0000313" key="2">
    <source>
        <dbReference type="Proteomes" id="UP000250235"/>
    </source>
</evidence>
<proteinExistence type="predicted"/>
<accession>A0A2Z7AQB5</accession>
<organism evidence="1 2">
    <name type="scientific">Dorcoceras hygrometricum</name>
    <dbReference type="NCBI Taxonomy" id="472368"/>
    <lineage>
        <taxon>Eukaryota</taxon>
        <taxon>Viridiplantae</taxon>
        <taxon>Streptophyta</taxon>
        <taxon>Embryophyta</taxon>
        <taxon>Tracheophyta</taxon>
        <taxon>Spermatophyta</taxon>
        <taxon>Magnoliopsida</taxon>
        <taxon>eudicotyledons</taxon>
        <taxon>Gunneridae</taxon>
        <taxon>Pentapetalae</taxon>
        <taxon>asterids</taxon>
        <taxon>lamiids</taxon>
        <taxon>Lamiales</taxon>
        <taxon>Gesneriaceae</taxon>
        <taxon>Didymocarpoideae</taxon>
        <taxon>Trichosporeae</taxon>
        <taxon>Loxocarpinae</taxon>
        <taxon>Dorcoceras</taxon>
    </lineage>
</organism>
<keyword evidence="2" id="KW-1185">Reference proteome</keyword>
<name>A0A2Z7AQB5_9LAMI</name>
<dbReference type="AlphaFoldDB" id="A0A2Z7AQB5"/>
<reference evidence="1 2" key="1">
    <citation type="journal article" date="2015" name="Proc. Natl. Acad. Sci. U.S.A.">
        <title>The resurrection genome of Boea hygrometrica: A blueprint for survival of dehydration.</title>
        <authorList>
            <person name="Xiao L."/>
            <person name="Yang G."/>
            <person name="Zhang L."/>
            <person name="Yang X."/>
            <person name="Zhao S."/>
            <person name="Ji Z."/>
            <person name="Zhou Q."/>
            <person name="Hu M."/>
            <person name="Wang Y."/>
            <person name="Chen M."/>
            <person name="Xu Y."/>
            <person name="Jin H."/>
            <person name="Xiao X."/>
            <person name="Hu G."/>
            <person name="Bao F."/>
            <person name="Hu Y."/>
            <person name="Wan P."/>
            <person name="Li L."/>
            <person name="Deng X."/>
            <person name="Kuang T."/>
            <person name="Xiang C."/>
            <person name="Zhu J.K."/>
            <person name="Oliver M.J."/>
            <person name="He Y."/>
        </authorList>
    </citation>
    <scope>NUCLEOTIDE SEQUENCE [LARGE SCALE GENOMIC DNA]</scope>
    <source>
        <strain evidence="2">cv. XS01</strain>
    </source>
</reference>
<evidence type="ECO:0000313" key="1">
    <source>
        <dbReference type="EMBL" id="KZV21537.1"/>
    </source>
</evidence>
<dbReference type="EMBL" id="KV014883">
    <property type="protein sequence ID" value="KZV21537.1"/>
    <property type="molecule type" value="Genomic_DNA"/>
</dbReference>
<protein>
    <submittedName>
        <fullName evidence="1">Uncharacterized protein</fullName>
    </submittedName>
</protein>
<dbReference type="Proteomes" id="UP000250235">
    <property type="component" value="Unassembled WGS sequence"/>
</dbReference>